<organism evidence="8 9">
    <name type="scientific">Hapsidospora chrysogenum (strain ATCC 11550 / CBS 779.69 / DSM 880 / IAM 14645 / JCM 23072 / IMI 49137)</name>
    <name type="common">Acremonium chrysogenum</name>
    <dbReference type="NCBI Taxonomy" id="857340"/>
    <lineage>
        <taxon>Eukaryota</taxon>
        <taxon>Fungi</taxon>
        <taxon>Dikarya</taxon>
        <taxon>Ascomycota</taxon>
        <taxon>Pezizomycotina</taxon>
        <taxon>Sordariomycetes</taxon>
        <taxon>Hypocreomycetidae</taxon>
        <taxon>Hypocreales</taxon>
        <taxon>Bionectriaceae</taxon>
        <taxon>Hapsidospora</taxon>
    </lineage>
</organism>
<gene>
    <name evidence="8" type="ORF">ACRE_059370</name>
</gene>
<evidence type="ECO:0000259" key="6">
    <source>
        <dbReference type="Pfam" id="PF13086"/>
    </source>
</evidence>
<feature type="domain" description="DNA2/NAM7 helicase-like C-terminal" evidence="7">
    <location>
        <begin position="535"/>
        <end position="726"/>
    </location>
</feature>
<evidence type="ECO:0000313" key="8">
    <source>
        <dbReference type="EMBL" id="KFH43301.1"/>
    </source>
</evidence>
<evidence type="ECO:0000313" key="9">
    <source>
        <dbReference type="Proteomes" id="UP000029964"/>
    </source>
</evidence>
<name>A0A086T1R9_HAPC1</name>
<dbReference type="GO" id="GO:0005524">
    <property type="term" value="F:ATP binding"/>
    <property type="evidence" value="ECO:0007669"/>
    <property type="project" value="UniProtKB-KW"/>
</dbReference>
<dbReference type="STRING" id="857340.A0A086T1R9"/>
<comment type="caution">
    <text evidence="8">The sequence shown here is derived from an EMBL/GenBank/DDBJ whole genome shotgun (WGS) entry which is preliminary data.</text>
</comment>
<dbReference type="GO" id="GO:0016787">
    <property type="term" value="F:hydrolase activity"/>
    <property type="evidence" value="ECO:0007669"/>
    <property type="project" value="UniProtKB-KW"/>
</dbReference>
<dbReference type="InterPro" id="IPR041677">
    <property type="entry name" value="DNA2/NAM7_AAA_11"/>
</dbReference>
<feature type="domain" description="DNA2/NAM7 helicase helicase" evidence="6">
    <location>
        <begin position="236"/>
        <end position="498"/>
    </location>
</feature>
<evidence type="ECO:0000256" key="4">
    <source>
        <dbReference type="ARBA" id="ARBA00022806"/>
    </source>
</evidence>
<dbReference type="Proteomes" id="UP000029964">
    <property type="component" value="Unassembled WGS sequence"/>
</dbReference>
<dbReference type="PANTHER" id="PTHR43788:SF8">
    <property type="entry name" value="DNA-BINDING PROTEIN SMUBP-2"/>
    <property type="match status" value="1"/>
</dbReference>
<dbReference type="Gene3D" id="3.40.50.300">
    <property type="entry name" value="P-loop containing nucleotide triphosphate hydrolases"/>
    <property type="match status" value="2"/>
</dbReference>
<keyword evidence="3" id="KW-0378">Hydrolase</keyword>
<dbReference type="Pfam" id="PF13087">
    <property type="entry name" value="AAA_12"/>
    <property type="match status" value="1"/>
</dbReference>
<keyword evidence="4 8" id="KW-0347">Helicase</keyword>
<reference evidence="9" key="1">
    <citation type="journal article" date="2014" name="Genome Announc.">
        <title>Genome sequence and annotation of Acremonium chrysogenum, producer of the beta-lactam antibiotic cephalosporin C.</title>
        <authorList>
            <person name="Terfehr D."/>
            <person name="Dahlmann T.A."/>
            <person name="Specht T."/>
            <person name="Zadra I."/>
            <person name="Kuernsteiner H."/>
            <person name="Kueck U."/>
        </authorList>
    </citation>
    <scope>NUCLEOTIDE SEQUENCE [LARGE SCALE GENOMIC DNA]</scope>
    <source>
        <strain evidence="9">ATCC 11550 / CBS 779.69 / DSM 880 / IAM 14645 / JCM 23072 / IMI 49137</strain>
    </source>
</reference>
<dbReference type="SUPFAM" id="SSF52540">
    <property type="entry name" value="P-loop containing nucleoside triphosphate hydrolases"/>
    <property type="match status" value="1"/>
</dbReference>
<evidence type="ECO:0000256" key="2">
    <source>
        <dbReference type="ARBA" id="ARBA00022741"/>
    </source>
</evidence>
<evidence type="ECO:0000256" key="1">
    <source>
        <dbReference type="ARBA" id="ARBA00007913"/>
    </source>
</evidence>
<dbReference type="EMBL" id="JPKY01000072">
    <property type="protein sequence ID" value="KFH43301.1"/>
    <property type="molecule type" value="Genomic_DNA"/>
</dbReference>
<protein>
    <submittedName>
        <fullName evidence="8">Putative ATP-dependent helicase-like protein</fullName>
    </submittedName>
</protein>
<dbReference type="InterPro" id="IPR027417">
    <property type="entry name" value="P-loop_NTPase"/>
</dbReference>
<comment type="similarity">
    <text evidence="1">Belongs to the DNA2/NAM7 helicase family.</text>
</comment>
<evidence type="ECO:0000259" key="7">
    <source>
        <dbReference type="Pfam" id="PF13087"/>
    </source>
</evidence>
<dbReference type="InterPro" id="IPR050534">
    <property type="entry name" value="Coronavir_polyprotein_1ab"/>
</dbReference>
<accession>A0A086T1R9</accession>
<keyword evidence="9" id="KW-1185">Reference proteome</keyword>
<dbReference type="GO" id="GO:0043139">
    <property type="term" value="F:5'-3' DNA helicase activity"/>
    <property type="evidence" value="ECO:0007669"/>
    <property type="project" value="TreeGrafter"/>
</dbReference>
<evidence type="ECO:0000256" key="3">
    <source>
        <dbReference type="ARBA" id="ARBA00022801"/>
    </source>
</evidence>
<dbReference type="OrthoDB" id="6513042at2759"/>
<dbReference type="AlphaFoldDB" id="A0A086T1R9"/>
<dbReference type="Pfam" id="PF13086">
    <property type="entry name" value="AAA_11"/>
    <property type="match status" value="1"/>
</dbReference>
<keyword evidence="2" id="KW-0547">Nucleotide-binding</keyword>
<dbReference type="InterPro" id="IPR041679">
    <property type="entry name" value="DNA2/NAM7-like_C"/>
</dbReference>
<dbReference type="PANTHER" id="PTHR43788">
    <property type="entry name" value="DNA2/NAM7 HELICASE FAMILY MEMBER"/>
    <property type="match status" value="1"/>
</dbReference>
<proteinExistence type="inferred from homology"/>
<dbReference type="HOGENOM" id="CLU_011691_0_0_1"/>
<evidence type="ECO:0000256" key="5">
    <source>
        <dbReference type="ARBA" id="ARBA00022840"/>
    </source>
</evidence>
<keyword evidence="5" id="KW-0067">ATP-binding</keyword>
<sequence length="760" mass="87062">MIEMDNEVLLLKRFNDRRYKFRAWPVAPLPGFTTSFTKSWLLLVKTPPMTDDIDFPALGDNFSINMEAAVERKEGSFSLVHLFSTRIPNPYEELDAVGSQVKKCAAFKVDVPRSWKTEDGLNFELDLMSNFQVASSIDDFASLTLGENSQNITIQWDTASVTSNAELAALRHLIEEKRVGGRVPSARSLLAFKTIQDFHGTKKTYLNLHQEFPHLRNPVDPFFRIPQALQAKFKAFNEDHRRAYHGLTMISNGLYFVNGCPGAGKTEWNMVLSALIQSRKRGRSNRRYSPILFLVDINKTVDDAADRYFKLCKDVGLNRRILRMHGWPYEMRNSDKLHQSGRHLSEESEPVADFTKRFLTTASLAQHAALHRNPDKAPTLDEASWEYFERHKKGECFSLLAKILGRMESGESLGSDDWKALRSSLGVLYRAVLAQADFIATTPVAAYGRFPSLFRPEVIFFDEAPHARELTTLIPIAYFDPLVWIFTGDVNQTQPFVKGGNERDMERQGLKLNPFADQLRMSTMARAAVVGALDSHLLVNKRAYGNLHRLPSVMFYQGQMRSEHKTPEAMYPPSTTYLRDYLRCLGRCKNTLNENRVVVELESSAEQMHRTSYWNPGHHQWVLEQAERLLKDEYFRSVTHAGAPGSIMIESPYRTAVRQYETHVRQLPEEWQNRVEAVTVDKAQGKQADVVILDMVRTSKVGFMDKPQRLNVAITRARQAEIIVMHHAMTVRTFRGQVVKTRYTSQLWEDAMADERVFRL</sequence>